<proteinExistence type="inferred from homology"/>
<dbReference type="GO" id="GO:0005829">
    <property type="term" value="C:cytosol"/>
    <property type="evidence" value="ECO:0007669"/>
    <property type="project" value="TreeGrafter"/>
</dbReference>
<evidence type="ECO:0000256" key="1">
    <source>
        <dbReference type="ARBA" id="ARBA00005836"/>
    </source>
</evidence>
<gene>
    <name evidence="3" type="ORF">F4553_007497</name>
</gene>
<evidence type="ECO:0000259" key="2">
    <source>
        <dbReference type="Pfam" id="PF19289"/>
    </source>
</evidence>
<dbReference type="InterPro" id="IPR051463">
    <property type="entry name" value="Peptidase_U62_metallo"/>
</dbReference>
<dbReference type="PANTHER" id="PTHR30624:SF0">
    <property type="entry name" value="METALLOPROTEASE SLR0863"/>
    <property type="match status" value="1"/>
</dbReference>
<evidence type="ECO:0000313" key="3">
    <source>
        <dbReference type="EMBL" id="MBB5874063.1"/>
    </source>
</evidence>
<protein>
    <submittedName>
        <fullName evidence="3">TldD protein</fullName>
    </submittedName>
</protein>
<keyword evidence="4" id="KW-1185">Reference proteome</keyword>
<organism evidence="3 4">
    <name type="scientific">Allocatelliglobosispora scoriae</name>
    <dbReference type="NCBI Taxonomy" id="643052"/>
    <lineage>
        <taxon>Bacteria</taxon>
        <taxon>Bacillati</taxon>
        <taxon>Actinomycetota</taxon>
        <taxon>Actinomycetes</taxon>
        <taxon>Micromonosporales</taxon>
        <taxon>Micromonosporaceae</taxon>
        <taxon>Allocatelliglobosispora</taxon>
    </lineage>
</organism>
<dbReference type="GO" id="GO:0008237">
    <property type="term" value="F:metallopeptidase activity"/>
    <property type="evidence" value="ECO:0007669"/>
    <property type="project" value="InterPro"/>
</dbReference>
<dbReference type="AlphaFoldDB" id="A0A841C4J6"/>
<sequence length="416" mass="43025">MTNTTGILGTRFAEHTYYDAVAFRDGTLVEAGSDLVSGAGLRQIDGAGNITLACADAAGLPPDVVPQRAGPDLAALITRWRATAAALTEAARAADPRISRTTIWVRRQTQHVVITPAGAPAIRELRRRLRVTMAVEATEGSATATASCAVARPSGTEPDRTRLLTAITRTAARAAWHLRPGPLPDSPVPIVLGGMASGFFLHETLGHGLEADNVLGHDDTLGALRGHRIGPEDLTFVDDPSATSSWAGQRHDDEGVASEPTTLVRAGELTGLLHTRATAAALAEEPRGNGRCADFGSIPLARMTTTYAMAGQHSTSELLAGMPEALICTSLSGGQPDPVSGKLTFTASLVAYARDGVALGPIAPVQFSGAPANLLAGITAIGDDLTMTPAICVKHGQAARVSMGAPTLVLGRRVLG</sequence>
<dbReference type="InterPro" id="IPR045569">
    <property type="entry name" value="Metalloprtase-TldD/E_C"/>
</dbReference>
<dbReference type="GO" id="GO:0006508">
    <property type="term" value="P:proteolysis"/>
    <property type="evidence" value="ECO:0007669"/>
    <property type="project" value="InterPro"/>
</dbReference>
<dbReference type="InterPro" id="IPR036059">
    <property type="entry name" value="TldD/PmbA_sf"/>
</dbReference>
<comment type="caution">
    <text evidence="3">The sequence shown here is derived from an EMBL/GenBank/DDBJ whole genome shotgun (WGS) entry which is preliminary data.</text>
</comment>
<dbReference type="EMBL" id="JACHMN010000003">
    <property type="protein sequence ID" value="MBB5874063.1"/>
    <property type="molecule type" value="Genomic_DNA"/>
</dbReference>
<dbReference type="SUPFAM" id="SSF111283">
    <property type="entry name" value="Putative modulator of DNA gyrase, PmbA/TldD"/>
    <property type="match status" value="1"/>
</dbReference>
<accession>A0A841C4J6</accession>
<feature type="domain" description="Metalloprotease TldD/E C-terminal" evidence="2">
    <location>
        <begin position="188"/>
        <end position="410"/>
    </location>
</feature>
<dbReference type="Pfam" id="PF19289">
    <property type="entry name" value="PmbA_TldD_3rd"/>
    <property type="match status" value="1"/>
</dbReference>
<reference evidence="3 4" key="1">
    <citation type="submission" date="2020-08" db="EMBL/GenBank/DDBJ databases">
        <title>Sequencing the genomes of 1000 actinobacteria strains.</title>
        <authorList>
            <person name="Klenk H.-P."/>
        </authorList>
    </citation>
    <scope>NUCLEOTIDE SEQUENCE [LARGE SCALE GENOMIC DNA]</scope>
    <source>
        <strain evidence="3 4">DSM 45362</strain>
    </source>
</reference>
<evidence type="ECO:0000313" key="4">
    <source>
        <dbReference type="Proteomes" id="UP000587527"/>
    </source>
</evidence>
<dbReference type="PANTHER" id="PTHR30624">
    <property type="entry name" value="UNCHARACTERIZED PROTEIN TLDD AND PMBA"/>
    <property type="match status" value="1"/>
</dbReference>
<dbReference type="Proteomes" id="UP000587527">
    <property type="component" value="Unassembled WGS sequence"/>
</dbReference>
<name>A0A841C4J6_9ACTN</name>
<dbReference type="RefSeq" id="WP_184845850.1">
    <property type="nucleotide sequence ID" value="NZ_JACHMN010000003.1"/>
</dbReference>
<comment type="similarity">
    <text evidence="1">Belongs to the peptidase U62 family.</text>
</comment>